<comment type="subcellular location">
    <subcellularLocation>
        <location evidence="1">Cell membrane</location>
        <topology evidence="1">Multi-pass membrane protein</topology>
    </subcellularLocation>
</comment>
<dbReference type="InterPro" id="IPR051393">
    <property type="entry name" value="ABC_transporter_permease"/>
</dbReference>
<evidence type="ECO:0000256" key="3">
    <source>
        <dbReference type="ARBA" id="ARBA00022475"/>
    </source>
</evidence>
<evidence type="ECO:0000256" key="4">
    <source>
        <dbReference type="ARBA" id="ARBA00022692"/>
    </source>
</evidence>
<feature type="domain" description="ABC transmembrane type-1" evidence="8">
    <location>
        <begin position="42"/>
        <end position="112"/>
    </location>
</feature>
<keyword evidence="3" id="KW-1003">Cell membrane</keyword>
<evidence type="ECO:0000313" key="10">
    <source>
        <dbReference type="Proteomes" id="UP001595752"/>
    </source>
</evidence>
<comment type="caution">
    <text evidence="9">The sequence shown here is derived from an EMBL/GenBank/DDBJ whole genome shotgun (WGS) entry which is preliminary data.</text>
</comment>
<dbReference type="RefSeq" id="WP_377918777.1">
    <property type="nucleotide sequence ID" value="NZ_JBHRZT010000073.1"/>
</dbReference>
<evidence type="ECO:0000256" key="2">
    <source>
        <dbReference type="ARBA" id="ARBA00022448"/>
    </source>
</evidence>
<keyword evidence="4 7" id="KW-0812">Transmembrane</keyword>
<evidence type="ECO:0000256" key="7">
    <source>
        <dbReference type="SAM" id="Phobius"/>
    </source>
</evidence>
<gene>
    <name evidence="9" type="ORF">ACFOU2_23830</name>
</gene>
<accession>A0ABV8BA89</accession>
<dbReference type="InterPro" id="IPR000515">
    <property type="entry name" value="MetI-like"/>
</dbReference>
<name>A0ABV8BA89_9BACI</name>
<evidence type="ECO:0000256" key="5">
    <source>
        <dbReference type="ARBA" id="ARBA00022989"/>
    </source>
</evidence>
<evidence type="ECO:0000256" key="1">
    <source>
        <dbReference type="ARBA" id="ARBA00004651"/>
    </source>
</evidence>
<dbReference type="PANTHER" id="PTHR30193">
    <property type="entry name" value="ABC TRANSPORTER PERMEASE PROTEIN"/>
    <property type="match status" value="1"/>
</dbReference>
<keyword evidence="2" id="KW-0813">Transport</keyword>
<evidence type="ECO:0000256" key="6">
    <source>
        <dbReference type="ARBA" id="ARBA00023136"/>
    </source>
</evidence>
<sequence>MKKGLLIALICSFYNITSQMNFIGLENYKRMFKADDLFWTSLWNTLYFVLFSVPLTTLGAILLAVLLNQRIKGMKIYRTIFYLPAVLSGVAVYYLWIQLLNPSTGLVNTFLG</sequence>
<dbReference type="SUPFAM" id="SSF161098">
    <property type="entry name" value="MetI-like"/>
    <property type="match status" value="1"/>
</dbReference>
<dbReference type="Proteomes" id="UP001595752">
    <property type="component" value="Unassembled WGS sequence"/>
</dbReference>
<dbReference type="Gene3D" id="1.10.3720.10">
    <property type="entry name" value="MetI-like"/>
    <property type="match status" value="1"/>
</dbReference>
<keyword evidence="6 7" id="KW-0472">Membrane</keyword>
<reference evidence="10" key="1">
    <citation type="journal article" date="2019" name="Int. J. Syst. Evol. Microbiol.">
        <title>The Global Catalogue of Microorganisms (GCM) 10K type strain sequencing project: providing services to taxonomists for standard genome sequencing and annotation.</title>
        <authorList>
            <consortium name="The Broad Institute Genomics Platform"/>
            <consortium name="The Broad Institute Genome Sequencing Center for Infectious Disease"/>
            <person name="Wu L."/>
            <person name="Ma J."/>
        </authorList>
    </citation>
    <scope>NUCLEOTIDE SEQUENCE [LARGE SCALE GENOMIC DNA]</scope>
    <source>
        <strain evidence="10">CCUG 61889</strain>
    </source>
</reference>
<evidence type="ECO:0000313" key="9">
    <source>
        <dbReference type="EMBL" id="MFC3886351.1"/>
    </source>
</evidence>
<feature type="transmembrane region" description="Helical" evidence="7">
    <location>
        <begin position="79"/>
        <end position="97"/>
    </location>
</feature>
<evidence type="ECO:0000259" key="8">
    <source>
        <dbReference type="PROSITE" id="PS50928"/>
    </source>
</evidence>
<keyword evidence="5 7" id="KW-1133">Transmembrane helix</keyword>
<protein>
    <submittedName>
        <fullName evidence="9">Carbohydrate ABC transporter permease</fullName>
    </submittedName>
</protein>
<dbReference type="PROSITE" id="PS50928">
    <property type="entry name" value="ABC_TM1"/>
    <property type="match status" value="1"/>
</dbReference>
<dbReference type="InterPro" id="IPR035906">
    <property type="entry name" value="MetI-like_sf"/>
</dbReference>
<keyword evidence="10" id="KW-1185">Reference proteome</keyword>
<organism evidence="9 10">
    <name type="scientific">Bacillus songklensis</name>
    <dbReference type="NCBI Taxonomy" id="1069116"/>
    <lineage>
        <taxon>Bacteria</taxon>
        <taxon>Bacillati</taxon>
        <taxon>Bacillota</taxon>
        <taxon>Bacilli</taxon>
        <taxon>Bacillales</taxon>
        <taxon>Bacillaceae</taxon>
        <taxon>Bacillus</taxon>
    </lineage>
</organism>
<dbReference type="EMBL" id="JBHRZT010000073">
    <property type="protein sequence ID" value="MFC3886351.1"/>
    <property type="molecule type" value="Genomic_DNA"/>
</dbReference>
<dbReference type="PANTHER" id="PTHR30193:SF1">
    <property type="entry name" value="ABC TRANSPORTER PERMEASE PROTEIN YESP-RELATED"/>
    <property type="match status" value="1"/>
</dbReference>
<feature type="transmembrane region" description="Helical" evidence="7">
    <location>
        <begin position="42"/>
        <end position="67"/>
    </location>
</feature>
<proteinExistence type="predicted"/>